<reference evidence="6" key="1">
    <citation type="submission" date="2015-02" db="EMBL/GenBank/DDBJ databases">
        <title>Genome sequencing for Strongylocentrotus purpuratus.</title>
        <authorList>
            <person name="Murali S."/>
            <person name="Liu Y."/>
            <person name="Vee V."/>
            <person name="English A."/>
            <person name="Wang M."/>
            <person name="Skinner E."/>
            <person name="Han Y."/>
            <person name="Muzny D.M."/>
            <person name="Worley K.C."/>
            <person name="Gibbs R.A."/>
        </authorList>
    </citation>
    <scope>NUCLEOTIDE SEQUENCE</scope>
</reference>
<keyword evidence="6" id="KW-1185">Reference proteome</keyword>
<keyword evidence="3" id="KW-0732">Signal</keyword>
<organism evidence="5 6">
    <name type="scientific">Strongylocentrotus purpuratus</name>
    <name type="common">Purple sea urchin</name>
    <dbReference type="NCBI Taxonomy" id="7668"/>
    <lineage>
        <taxon>Eukaryota</taxon>
        <taxon>Metazoa</taxon>
        <taxon>Echinodermata</taxon>
        <taxon>Eleutherozoa</taxon>
        <taxon>Echinozoa</taxon>
        <taxon>Echinoidea</taxon>
        <taxon>Euechinoidea</taxon>
        <taxon>Echinacea</taxon>
        <taxon>Camarodonta</taxon>
        <taxon>Echinidea</taxon>
        <taxon>Strongylocentrotidae</taxon>
        <taxon>Strongylocentrotus</taxon>
    </lineage>
</organism>
<dbReference type="InterPro" id="IPR017853">
    <property type="entry name" value="GH"/>
</dbReference>
<dbReference type="PANTHER" id="PTHR46290:SF1">
    <property type="entry name" value="DI-N-ACETYLCHITOBIASE"/>
    <property type="match status" value="1"/>
</dbReference>
<evidence type="ECO:0000259" key="4">
    <source>
        <dbReference type="PROSITE" id="PS51910"/>
    </source>
</evidence>
<dbReference type="OrthoDB" id="73875at2759"/>
<dbReference type="GO" id="GO:0008061">
    <property type="term" value="F:chitin binding"/>
    <property type="evidence" value="ECO:0007669"/>
    <property type="project" value="InterPro"/>
</dbReference>
<dbReference type="InterPro" id="IPR001223">
    <property type="entry name" value="Glyco_hydro18_cat"/>
</dbReference>
<dbReference type="KEGG" id="spu:594702"/>
<feature type="domain" description="GH18" evidence="4">
    <location>
        <begin position="1"/>
        <end position="363"/>
    </location>
</feature>
<dbReference type="GO" id="GO:0016798">
    <property type="term" value="F:hydrolase activity, acting on glycosyl bonds"/>
    <property type="evidence" value="ECO:0007669"/>
    <property type="project" value="UniProtKB-KW"/>
</dbReference>
<dbReference type="InParanoid" id="A0A7M7HEG3"/>
<protein>
    <recommendedName>
        <fullName evidence="4">GH18 domain-containing protein</fullName>
    </recommendedName>
</protein>
<accession>A0A7M7HEG3</accession>
<evidence type="ECO:0000256" key="2">
    <source>
        <dbReference type="ARBA" id="ARBA00023295"/>
    </source>
</evidence>
<dbReference type="Pfam" id="PF00704">
    <property type="entry name" value="Glyco_hydro_18"/>
    <property type="match status" value="1"/>
</dbReference>
<keyword evidence="1" id="KW-0378">Hydrolase</keyword>
<dbReference type="Gene3D" id="3.10.50.10">
    <property type="match status" value="1"/>
</dbReference>
<dbReference type="AlphaFoldDB" id="A0A7M7HEG3"/>
<evidence type="ECO:0000256" key="3">
    <source>
        <dbReference type="SAM" id="SignalP"/>
    </source>
</evidence>
<dbReference type="InterPro" id="IPR029070">
    <property type="entry name" value="Chitinase_insertion_sf"/>
</dbReference>
<feature type="signal peptide" evidence="3">
    <location>
        <begin position="1"/>
        <end position="25"/>
    </location>
</feature>
<dbReference type="PANTHER" id="PTHR46290">
    <property type="entry name" value="DI-N-ACETYLCHITOBIASE"/>
    <property type="match status" value="1"/>
</dbReference>
<evidence type="ECO:0000313" key="5">
    <source>
        <dbReference type="EnsemblMetazoa" id="XP_011660461"/>
    </source>
</evidence>
<dbReference type="PROSITE" id="PS51910">
    <property type="entry name" value="GH18_2"/>
    <property type="match status" value="1"/>
</dbReference>
<dbReference type="RefSeq" id="XP_011660461.2">
    <property type="nucleotide sequence ID" value="XM_011662159.2"/>
</dbReference>
<proteinExistence type="predicted"/>
<evidence type="ECO:0000256" key="1">
    <source>
        <dbReference type="ARBA" id="ARBA00022801"/>
    </source>
</evidence>
<dbReference type="InterPro" id="IPR011583">
    <property type="entry name" value="Chitinase_II/V-like_cat"/>
</dbReference>
<dbReference type="SMART" id="SM00636">
    <property type="entry name" value="Glyco_18"/>
    <property type="match status" value="1"/>
</dbReference>
<evidence type="ECO:0000313" key="6">
    <source>
        <dbReference type="Proteomes" id="UP000007110"/>
    </source>
</evidence>
<reference evidence="5" key="2">
    <citation type="submission" date="2021-01" db="UniProtKB">
        <authorList>
            <consortium name="EnsemblMetazoa"/>
        </authorList>
    </citation>
    <scope>IDENTIFICATION</scope>
</reference>
<dbReference type="Gene3D" id="3.20.20.80">
    <property type="entry name" value="Glycosidases"/>
    <property type="match status" value="1"/>
</dbReference>
<feature type="chain" id="PRO_5029728171" description="GH18 domain-containing protein" evidence="3">
    <location>
        <begin position="26"/>
        <end position="363"/>
    </location>
</feature>
<name>A0A7M7HEG3_STRPU</name>
<dbReference type="InterPro" id="IPR051887">
    <property type="entry name" value="GH18_Domain-Containing"/>
</dbReference>
<dbReference type="SUPFAM" id="SSF51445">
    <property type="entry name" value="(Trans)glycosidases"/>
    <property type="match status" value="1"/>
</dbReference>
<dbReference type="GeneID" id="594702"/>
<dbReference type="Proteomes" id="UP000007110">
    <property type="component" value="Unassembled WGS sequence"/>
</dbReference>
<dbReference type="OMA" id="ARTAWIN"/>
<dbReference type="GO" id="GO:0009313">
    <property type="term" value="P:oligosaccharide catabolic process"/>
    <property type="evidence" value="ECO:0000318"/>
    <property type="project" value="GO_Central"/>
</dbReference>
<dbReference type="EnsemblMetazoa" id="XM_011662159">
    <property type="protein sequence ID" value="XP_011660461"/>
    <property type="gene ID" value="LOC594702"/>
</dbReference>
<keyword evidence="2" id="KW-0326">Glycosidase</keyword>
<sequence>MTFLVPRMLVVCVFSVTGLAWFAHGMVFNPAPCPCSNHTLCDPIRTTAKKEVVAFSGSGADWRHYFWDNITAVIVGDGFDPQMMCHAHSKGVRIVMRGACSLETLFNESARTAWAEQTVQSAVGNFTDGFNIDFEQPLQKSQAHYLTDMVRQIKDAFKKALPYAQVTLDSPYSAECTFGRCYDYRAIGEIVDYIMIMAYDELVVDGRAMANAPLNKTTKGVDDFIKADVPSSKLVLIVPWYGYDFPCSMLTESDVCLYKLSTQRQSAFGDIMKLLDNNSTTGRKWSEADQSPYFDYKDTETGQTHQVWYDNATSLALRFEMAKEKQLHGVSVFQADCLDYSTHQKAVNETNEMWDAFIGEWLF</sequence>